<feature type="transmembrane region" description="Helical" evidence="1">
    <location>
        <begin position="79"/>
        <end position="97"/>
    </location>
</feature>
<feature type="transmembrane region" description="Helical" evidence="1">
    <location>
        <begin position="103"/>
        <end position="121"/>
    </location>
</feature>
<keyword evidence="3" id="KW-1185">Reference proteome</keyword>
<feature type="transmembrane region" description="Helical" evidence="1">
    <location>
        <begin position="35"/>
        <end position="52"/>
    </location>
</feature>
<accession>A0ABS4YV21</accession>
<keyword evidence="1" id="KW-1133">Transmembrane helix</keyword>
<keyword evidence="1" id="KW-0812">Transmembrane</keyword>
<keyword evidence="1" id="KW-0472">Membrane</keyword>
<evidence type="ECO:0000313" key="2">
    <source>
        <dbReference type="EMBL" id="MBP2412440.1"/>
    </source>
</evidence>
<dbReference type="EMBL" id="JAGIOI010000001">
    <property type="protein sequence ID" value="MBP2412440.1"/>
    <property type="molecule type" value="Genomic_DNA"/>
</dbReference>
<sequence length="136" mass="14627">MKKQVISVLAIALAALAILLGWANAVEPPLDLAPRILAGTVVFATGPTVMFLKRRHQARTLEQTEGSFEKEMSTRAQSAAYVDTLVILVAALAAVVIFADSAFASFSLLAAISLAIASFWFRYHRAQRALLAEEPA</sequence>
<proteinExistence type="predicted"/>
<dbReference type="RefSeq" id="WP_209678493.1">
    <property type="nucleotide sequence ID" value="NZ_JAGIOI010000001.1"/>
</dbReference>
<reference evidence="2 3" key="1">
    <citation type="submission" date="2021-03" db="EMBL/GenBank/DDBJ databases">
        <title>Sequencing the genomes of 1000 actinobacteria strains.</title>
        <authorList>
            <person name="Klenk H.-P."/>
        </authorList>
    </citation>
    <scope>NUCLEOTIDE SEQUENCE [LARGE SCALE GENOMIC DNA]</scope>
    <source>
        <strain evidence="2 3">DSM 16005</strain>
    </source>
</reference>
<organism evidence="2 3">
    <name type="scientific">Arthrobacter stackebrandtii</name>
    <dbReference type="NCBI Taxonomy" id="272161"/>
    <lineage>
        <taxon>Bacteria</taxon>
        <taxon>Bacillati</taxon>
        <taxon>Actinomycetota</taxon>
        <taxon>Actinomycetes</taxon>
        <taxon>Micrococcales</taxon>
        <taxon>Micrococcaceae</taxon>
        <taxon>Arthrobacter</taxon>
    </lineage>
</organism>
<gene>
    <name evidence="2" type="ORF">JOF48_001239</name>
</gene>
<evidence type="ECO:0000256" key="1">
    <source>
        <dbReference type="SAM" id="Phobius"/>
    </source>
</evidence>
<evidence type="ECO:0000313" key="3">
    <source>
        <dbReference type="Proteomes" id="UP000711614"/>
    </source>
</evidence>
<dbReference type="Proteomes" id="UP000711614">
    <property type="component" value="Unassembled WGS sequence"/>
</dbReference>
<protein>
    <submittedName>
        <fullName evidence="2">Uncharacterized protein</fullName>
    </submittedName>
</protein>
<name>A0ABS4YV21_9MICC</name>
<comment type="caution">
    <text evidence="2">The sequence shown here is derived from an EMBL/GenBank/DDBJ whole genome shotgun (WGS) entry which is preliminary data.</text>
</comment>